<evidence type="ECO:0000259" key="2">
    <source>
        <dbReference type="Pfam" id="PF06985"/>
    </source>
</evidence>
<feature type="region of interest" description="Disordered" evidence="1">
    <location>
        <begin position="1"/>
        <end position="27"/>
    </location>
</feature>
<dbReference type="Proteomes" id="UP000664132">
    <property type="component" value="Unassembled WGS sequence"/>
</dbReference>
<comment type="caution">
    <text evidence="3">The sequence shown here is derived from an EMBL/GenBank/DDBJ whole genome shotgun (WGS) entry which is preliminary data.</text>
</comment>
<dbReference type="Pfam" id="PF06985">
    <property type="entry name" value="HET"/>
    <property type="match status" value="1"/>
</dbReference>
<dbReference type="OrthoDB" id="8300194at2759"/>
<reference evidence="3" key="1">
    <citation type="submission" date="2021-02" db="EMBL/GenBank/DDBJ databases">
        <title>Genome sequence Cadophora malorum strain M34.</title>
        <authorList>
            <person name="Stefanovic E."/>
            <person name="Vu D."/>
            <person name="Scully C."/>
            <person name="Dijksterhuis J."/>
            <person name="Roader J."/>
            <person name="Houbraken J."/>
        </authorList>
    </citation>
    <scope>NUCLEOTIDE SEQUENCE</scope>
    <source>
        <strain evidence="3">M34</strain>
    </source>
</reference>
<name>A0A8H7WFD3_9HELO</name>
<accession>A0A8H7WFD3</accession>
<dbReference type="EMBL" id="JAFJYH010000029">
    <property type="protein sequence ID" value="KAG4423751.1"/>
    <property type="molecule type" value="Genomic_DNA"/>
</dbReference>
<evidence type="ECO:0000313" key="3">
    <source>
        <dbReference type="EMBL" id="KAG4423751.1"/>
    </source>
</evidence>
<keyword evidence="4" id="KW-1185">Reference proteome</keyword>
<dbReference type="PANTHER" id="PTHR33112:SF16">
    <property type="entry name" value="HETEROKARYON INCOMPATIBILITY DOMAIN-CONTAINING PROTEIN"/>
    <property type="match status" value="1"/>
</dbReference>
<dbReference type="InterPro" id="IPR010730">
    <property type="entry name" value="HET"/>
</dbReference>
<dbReference type="PANTHER" id="PTHR33112">
    <property type="entry name" value="DOMAIN PROTEIN, PUTATIVE-RELATED"/>
    <property type="match status" value="1"/>
</dbReference>
<dbReference type="AlphaFoldDB" id="A0A8H7WFD3"/>
<gene>
    <name evidence="3" type="ORF">IFR04_003047</name>
</gene>
<feature type="region of interest" description="Disordered" evidence="1">
    <location>
        <begin position="501"/>
        <end position="522"/>
    </location>
</feature>
<proteinExistence type="predicted"/>
<evidence type="ECO:0000313" key="4">
    <source>
        <dbReference type="Proteomes" id="UP000664132"/>
    </source>
</evidence>
<protein>
    <recommendedName>
        <fullName evidence="2">Heterokaryon incompatibility domain-containing protein</fullName>
    </recommendedName>
</protein>
<sequence length="702" mass="77075">MPTCVESRQKLEKQSSMMVSTETQSHDRDGTASLESIFVNVHLSAFVYERLNFGSVVAASCIVCDDLRVSSSKTISLYLKDVAISAKQGCDSCMTIHNTYVHTKDSSDQNAIDQLSEVTFQIPVLDAGCPMVLACSDSDGWYSWDELFTERSAAMAPWPLVGHATERKKSALGSVHVLKEWIATCDASHPECTTRAKSMPTRVLKVDDDSVFLYIPENEAEPYAALSHCWGKLPVIQTHQSTFEERISHIPWKDLSKSFQDAVTTTRLLGLRYLWVDSLCIVQDNIEDWARESGKMASIYEGARIVIAASDSSDGCDGFLTERPRMTDAKVIFEGFNANSEIYQVKVRPGDDHRWWEAHGTRAVPYRAPSWSWASIDTSGAGSSLISESTSDSKASAPSRTFAVVKEASCETGIADPTGAVSGGHLVITGPVMDIVAISREVASDYASSFDWTAKRLPSQRYSGQSSDLGMMHTYHDFYNTDPDPDSGSDEQASLSELGRKTISTTALTKQPPGLPRPGPSAMPQTILSREVVQGSITKSNELLRVDDVLKRLSLSFNDSRGASTPPTELDFGATDLNHPQASNAAVIQTDKKRLQQRLLRHKLLDRPVVGETSKFGAFTFGFHADTIISNLHLEELICLLIASTGDAPRALILRKAKCHDSKIALYERVGLIDRIIFGSAVRSNGWMPLFQDAGIRTVTII</sequence>
<feature type="domain" description="Heterokaryon incompatibility" evidence="2">
    <location>
        <begin position="223"/>
        <end position="330"/>
    </location>
</feature>
<feature type="compositionally biased region" description="Polar residues" evidence="1">
    <location>
        <begin position="14"/>
        <end position="23"/>
    </location>
</feature>
<evidence type="ECO:0000256" key="1">
    <source>
        <dbReference type="SAM" id="MobiDB-lite"/>
    </source>
</evidence>
<organism evidence="3 4">
    <name type="scientific">Cadophora malorum</name>
    <dbReference type="NCBI Taxonomy" id="108018"/>
    <lineage>
        <taxon>Eukaryota</taxon>
        <taxon>Fungi</taxon>
        <taxon>Dikarya</taxon>
        <taxon>Ascomycota</taxon>
        <taxon>Pezizomycotina</taxon>
        <taxon>Leotiomycetes</taxon>
        <taxon>Helotiales</taxon>
        <taxon>Ploettnerulaceae</taxon>
        <taxon>Cadophora</taxon>
    </lineage>
</organism>